<dbReference type="EMBL" id="SSHJ02000001">
    <property type="protein sequence ID" value="MFN0254937.1"/>
    <property type="molecule type" value="Genomic_DNA"/>
</dbReference>
<organism evidence="1 2">
    <name type="scientific">Pedobacter ureilyticus</name>
    <dbReference type="NCBI Taxonomy" id="1393051"/>
    <lineage>
        <taxon>Bacteria</taxon>
        <taxon>Pseudomonadati</taxon>
        <taxon>Bacteroidota</taxon>
        <taxon>Sphingobacteriia</taxon>
        <taxon>Sphingobacteriales</taxon>
        <taxon>Sphingobacteriaceae</taxon>
        <taxon>Pedobacter</taxon>
    </lineage>
</organism>
<keyword evidence="2" id="KW-1185">Reference proteome</keyword>
<protein>
    <submittedName>
        <fullName evidence="1">Uncharacterized protein</fullName>
    </submittedName>
</protein>
<proteinExistence type="predicted"/>
<comment type="caution">
    <text evidence="1">The sequence shown here is derived from an EMBL/GenBank/DDBJ whole genome shotgun (WGS) entry which is preliminary data.</text>
</comment>
<gene>
    <name evidence="1" type="ORF">E6A44_005095</name>
</gene>
<reference evidence="1 2" key="1">
    <citation type="submission" date="2024-12" db="EMBL/GenBank/DDBJ databases">
        <authorList>
            <person name="Hu S."/>
        </authorList>
    </citation>
    <scope>NUCLEOTIDE SEQUENCE [LARGE SCALE GENOMIC DNA]</scope>
    <source>
        <strain evidence="1 2">THG-T11</strain>
    </source>
</reference>
<dbReference type="SUPFAM" id="SSF159894">
    <property type="entry name" value="YgaC/TfoX-N like"/>
    <property type="match status" value="1"/>
</dbReference>
<sequence>MTTKTFKEDFRKRTKGIDNIMIEAMFSDYVLYKNGKRIGVLFDNKLLLISTENLKKLLPDAPEETSFDWGYYKLTHIEDLENVALLEQTINTTYNDLYFEQELVADLSAMMESYASYPDITAKIYNHHITFLRFCYEKKLLKKQPIDQLGRIVRMHYTNSDLTEDGIKTFEQLYEKWLNYNDKNDDKTDTRAVDTKTLEKYYTKILAEQA</sequence>
<dbReference type="Proteomes" id="UP001517247">
    <property type="component" value="Unassembled WGS sequence"/>
</dbReference>
<evidence type="ECO:0000313" key="1">
    <source>
        <dbReference type="EMBL" id="MFN0254937.1"/>
    </source>
</evidence>
<evidence type="ECO:0000313" key="2">
    <source>
        <dbReference type="Proteomes" id="UP001517247"/>
    </source>
</evidence>
<dbReference type="RefSeq" id="WP_138722047.1">
    <property type="nucleotide sequence ID" value="NZ_SSHJ02000001.1"/>
</dbReference>
<accession>A0ABW9J6Q3</accession>
<name>A0ABW9J6Q3_9SPHI</name>